<dbReference type="EMBL" id="CAJNOR010000373">
    <property type="protein sequence ID" value="CAF0894627.1"/>
    <property type="molecule type" value="Genomic_DNA"/>
</dbReference>
<organism evidence="12 13">
    <name type="scientific">Adineta ricciae</name>
    <name type="common">Rotifer</name>
    <dbReference type="NCBI Taxonomy" id="249248"/>
    <lineage>
        <taxon>Eukaryota</taxon>
        <taxon>Metazoa</taxon>
        <taxon>Spiralia</taxon>
        <taxon>Gnathifera</taxon>
        <taxon>Rotifera</taxon>
        <taxon>Eurotatoria</taxon>
        <taxon>Bdelloidea</taxon>
        <taxon>Adinetida</taxon>
        <taxon>Adinetidae</taxon>
        <taxon>Adineta</taxon>
    </lineage>
</organism>
<dbReference type="AlphaFoldDB" id="A0A813Z7Z5"/>
<gene>
    <name evidence="12" type="ORF">XAT740_LOCUS7697</name>
</gene>
<accession>A0A813Z7Z5</accession>
<evidence type="ECO:0000313" key="13">
    <source>
        <dbReference type="Proteomes" id="UP000663828"/>
    </source>
</evidence>
<dbReference type="InterPro" id="IPR036465">
    <property type="entry name" value="vWFA_dom_sf"/>
</dbReference>
<proteinExistence type="inferred from homology"/>
<dbReference type="Pfam" id="PF03850">
    <property type="entry name" value="Tfb4"/>
    <property type="match status" value="1"/>
</dbReference>
<evidence type="ECO:0000313" key="12">
    <source>
        <dbReference type="EMBL" id="CAF0894627.1"/>
    </source>
</evidence>
<evidence type="ECO:0000256" key="6">
    <source>
        <dbReference type="ARBA" id="ARBA00022833"/>
    </source>
</evidence>
<dbReference type="PANTHER" id="PTHR12831">
    <property type="entry name" value="TRANSCRIPTION INITIATION FACTOR IIH TFIIH , POLYPEPTIDE 3-RELATED"/>
    <property type="match status" value="1"/>
</dbReference>
<reference evidence="12" key="1">
    <citation type="submission" date="2021-02" db="EMBL/GenBank/DDBJ databases">
        <authorList>
            <person name="Nowell W R."/>
        </authorList>
    </citation>
    <scope>NUCLEOTIDE SEQUENCE</scope>
</reference>
<keyword evidence="6 11" id="KW-0862">Zinc</keyword>
<dbReference type="Gene3D" id="3.40.50.410">
    <property type="entry name" value="von Willebrand factor, type A domain"/>
    <property type="match status" value="1"/>
</dbReference>
<dbReference type="InterPro" id="IPR004600">
    <property type="entry name" value="TFIIH_Tfb4/GTF2H3"/>
</dbReference>
<evidence type="ECO:0000256" key="10">
    <source>
        <dbReference type="ARBA" id="ARBA00023242"/>
    </source>
</evidence>
<keyword evidence="5 11" id="KW-0863">Zinc-finger</keyword>
<evidence type="ECO:0000256" key="7">
    <source>
        <dbReference type="ARBA" id="ARBA00023015"/>
    </source>
</evidence>
<dbReference type="GO" id="GO:0006289">
    <property type="term" value="P:nucleotide-excision repair"/>
    <property type="evidence" value="ECO:0007669"/>
    <property type="project" value="UniProtKB-UniRule"/>
</dbReference>
<keyword evidence="9 11" id="KW-0234">DNA repair</keyword>
<keyword evidence="8 11" id="KW-0804">Transcription</keyword>
<keyword evidence="3 11" id="KW-0479">Metal-binding</keyword>
<dbReference type="GO" id="GO:0005675">
    <property type="term" value="C:transcription factor TFIIH holo complex"/>
    <property type="evidence" value="ECO:0007669"/>
    <property type="project" value="UniProtKB-UniRule"/>
</dbReference>
<dbReference type="GO" id="GO:0008270">
    <property type="term" value="F:zinc ion binding"/>
    <property type="evidence" value="ECO:0007669"/>
    <property type="project" value="UniProtKB-KW"/>
</dbReference>
<evidence type="ECO:0000256" key="1">
    <source>
        <dbReference type="ARBA" id="ARBA00004123"/>
    </source>
</evidence>
<dbReference type="PANTHER" id="PTHR12831:SF0">
    <property type="entry name" value="GENERAL TRANSCRIPTION FACTOR IIH SUBUNIT 3"/>
    <property type="match status" value="1"/>
</dbReference>
<keyword evidence="4 11" id="KW-0227">DNA damage</keyword>
<evidence type="ECO:0000256" key="4">
    <source>
        <dbReference type="ARBA" id="ARBA00022763"/>
    </source>
</evidence>
<dbReference type="Proteomes" id="UP000663828">
    <property type="component" value="Unassembled WGS sequence"/>
</dbReference>
<evidence type="ECO:0000256" key="9">
    <source>
        <dbReference type="ARBA" id="ARBA00023204"/>
    </source>
</evidence>
<comment type="function">
    <text evidence="11">Component of the general transcription and DNA repair factor IIH (TFIIH) core complex, which is involved in general and transcription-coupled nucleotide excision repair (NER) of damaged DNA and, when complexed to CAK, in RNA transcription by RNA polymerase II. In NER, TFIIH acts by opening DNA around the lesion to allow the excision of the damaged oligonucleotide and its replacement by a new DNA fragment. In transcription, TFIIH has an essential role in transcription initiation. When the pre-initiation complex (PIC) has been established, TFIIH is required for promoter opening and promoter escape. Phosphorylation of the C-terminal tail (CTD) of the largest subunit of RNA polymerase II by the kinase module CAK controls the initiation of transcription.</text>
</comment>
<evidence type="ECO:0000256" key="8">
    <source>
        <dbReference type="ARBA" id="ARBA00023163"/>
    </source>
</evidence>
<keyword evidence="10 11" id="KW-0539">Nucleus</keyword>
<keyword evidence="13" id="KW-1185">Reference proteome</keyword>
<comment type="subcellular location">
    <subcellularLocation>
        <location evidence="1 11">Nucleus</location>
    </subcellularLocation>
</comment>
<comment type="subunit">
    <text evidence="11">Part of a TFIID-containing RNA polymerase II pre-initiation complex that is composed of TBP and at least GTF2A1, GTF2A2, GTF2E1, GTF2E2, GTF2F1, GTF2H2, GTF2H3, GTF2H4, GTF2H5, GTF2B, TCEA1, ERCC2, ERCC3, TAF1, TAF2, TAF3, TAF4, TAF5, TAF6, TAF7, TAF8, TAF9, TAF10, TAF11, TAF12 and TAF13. Component of the 7-subunit TFIIH core complex composed of XPB/ERCC3, XPD/ERCC2, GTF2H1, GTF2H2, GTF2H3, GTF2H4 and GTF2H5, which is active in NER. The core complex associates with the 3-subunit CDK-activating kinase (CAK) module composed of CCNH/cyclin H, CDK7 and MNAT1 to form the 10-subunit holoenzyme (holo-TFIIH) active in transcription. Interacts with RARA; the interaction requires prior phosphorylation of RARA on 'Ser-369' which then enhances interaction of RARA with CDK7.</text>
</comment>
<evidence type="ECO:0000256" key="2">
    <source>
        <dbReference type="ARBA" id="ARBA00005273"/>
    </source>
</evidence>
<comment type="caution">
    <text evidence="12">The sequence shown here is derived from an EMBL/GenBank/DDBJ whole genome shotgun (WGS) entry which is preliminary data.</text>
</comment>
<evidence type="ECO:0000256" key="5">
    <source>
        <dbReference type="ARBA" id="ARBA00022771"/>
    </source>
</evidence>
<sequence length="289" mass="32556">MSASVKYLVVIIDLNPIYWADKVSASNTLNFKQYLNTIIQFCNAYIAFDINHRLIIIGCSNNETYFLYPDPVNESLIIPTVTKTNLFEQLFVVDRVVENNLKNFIRDGSSASQSVGSMITMALTQALCYINRIIRDTLAGEKNSFRILIIQTTNDTSKQYMNFMNAVFTSEKLNVPIDGCILNNESSLLQQACDLTSGIYLRVPDPNGLLQYLLWLYLTDKELRKMLALPTKMAVDYRPACFCHHKLIDTGYVCSVCLSIYCDNTSACSTCRSAFDANGSTDGSKRPLR</sequence>
<comment type="similarity">
    <text evidence="2 11">Belongs to the TFB4 family.</text>
</comment>
<protein>
    <recommendedName>
        <fullName evidence="11">General transcription factor IIH subunit 3</fullName>
    </recommendedName>
    <alternativeName>
        <fullName evidence="11">General transcription factor IIH polypeptide 3</fullName>
    </alternativeName>
</protein>
<evidence type="ECO:0000256" key="11">
    <source>
        <dbReference type="RuleBase" id="RU368090"/>
    </source>
</evidence>
<keyword evidence="7 11" id="KW-0805">Transcription regulation</keyword>
<name>A0A813Z7Z5_ADIRI</name>
<evidence type="ECO:0000256" key="3">
    <source>
        <dbReference type="ARBA" id="ARBA00022723"/>
    </source>
</evidence>
<dbReference type="GO" id="GO:0006355">
    <property type="term" value="P:regulation of DNA-templated transcription"/>
    <property type="evidence" value="ECO:0007669"/>
    <property type="project" value="InterPro"/>
</dbReference>
<dbReference type="GO" id="GO:0000439">
    <property type="term" value="C:transcription factor TFIIH core complex"/>
    <property type="evidence" value="ECO:0007669"/>
    <property type="project" value="UniProtKB-UniRule"/>
</dbReference>